<proteinExistence type="inferred from homology"/>
<keyword evidence="13" id="KW-1185">Reference proteome</keyword>
<dbReference type="Gene3D" id="3.40.710.10">
    <property type="entry name" value="DD-peptidase/beta-lactamase superfamily"/>
    <property type="match status" value="1"/>
</dbReference>
<evidence type="ECO:0000256" key="7">
    <source>
        <dbReference type="PIRSR" id="PIRSR618044-1"/>
    </source>
</evidence>
<reference evidence="12 13" key="1">
    <citation type="submission" date="2013-06" db="EMBL/GenBank/DDBJ databases">
        <title>The Genome Sequence of Acinetobacter rudis CIP 110305.</title>
        <authorList>
            <consortium name="The Broad Institute Genome Sequencing Platform"/>
            <consortium name="The Broad Institute Genome Sequencing Center for Infectious Disease"/>
            <person name="Cerqueira G."/>
            <person name="Feldgarden M."/>
            <person name="Courvalin P."/>
            <person name="Perichon B."/>
            <person name="Grillot-Courvalin C."/>
            <person name="Clermont D."/>
            <person name="Rocha E."/>
            <person name="Yoon E.-J."/>
            <person name="Nemec A."/>
            <person name="Young S.K."/>
            <person name="Zeng Q."/>
            <person name="Gargeya S."/>
            <person name="Fitzgerald M."/>
            <person name="Abouelleil A."/>
            <person name="Alvarado L."/>
            <person name="Berlin A.M."/>
            <person name="Chapman S.B."/>
            <person name="Dewar J."/>
            <person name="Goldberg J."/>
            <person name="Griggs A."/>
            <person name="Gujja S."/>
            <person name="Hansen M."/>
            <person name="Howarth C."/>
            <person name="Imamovic A."/>
            <person name="Larimer J."/>
            <person name="McCowan C."/>
            <person name="Murphy C."/>
            <person name="Pearson M."/>
            <person name="Priest M."/>
            <person name="Roberts A."/>
            <person name="Saif S."/>
            <person name="Shea T."/>
            <person name="Sykes S."/>
            <person name="Wortman J."/>
            <person name="Nusbaum C."/>
            <person name="Birren B."/>
        </authorList>
    </citation>
    <scope>NUCLEOTIDE SEQUENCE [LARGE SCALE GENOMIC DNA]</scope>
    <source>
        <strain evidence="12 13">CIP 110305</strain>
    </source>
</reference>
<feature type="active site" evidence="7">
    <location>
        <position position="152"/>
    </location>
</feature>
<dbReference type="PRINTS" id="PR00725">
    <property type="entry name" value="DADACBPTASE1"/>
</dbReference>
<comment type="similarity">
    <text evidence="1 9">Belongs to the peptidase S11 family.</text>
</comment>
<dbReference type="HOGENOM" id="CLU_027070_8_1_6"/>
<feature type="active site" description="Proton acceptor" evidence="7">
    <location>
        <position position="93"/>
    </location>
</feature>
<dbReference type="STRING" id="632955.GCA_000829675_01029"/>
<dbReference type="Proteomes" id="UP000014568">
    <property type="component" value="Unassembled WGS sequence"/>
</dbReference>
<keyword evidence="3" id="KW-0378">Hydrolase</keyword>
<keyword evidence="4" id="KW-0133">Cell shape</keyword>
<keyword evidence="6" id="KW-0961">Cell wall biogenesis/degradation</keyword>
<keyword evidence="10" id="KW-0812">Transmembrane</keyword>
<evidence type="ECO:0000313" key="13">
    <source>
        <dbReference type="Proteomes" id="UP000014568"/>
    </source>
</evidence>
<comment type="caution">
    <text evidence="12">The sequence shown here is derived from an EMBL/GenBank/DDBJ whole genome shotgun (WGS) entry which is preliminary data.</text>
</comment>
<feature type="transmembrane region" description="Helical" evidence="10">
    <location>
        <begin position="33"/>
        <end position="53"/>
    </location>
</feature>
<evidence type="ECO:0000259" key="11">
    <source>
        <dbReference type="Pfam" id="PF00768"/>
    </source>
</evidence>
<dbReference type="GO" id="GO:0071555">
    <property type="term" value="P:cell wall organization"/>
    <property type="evidence" value="ECO:0007669"/>
    <property type="project" value="UniProtKB-KW"/>
</dbReference>
<evidence type="ECO:0000256" key="2">
    <source>
        <dbReference type="ARBA" id="ARBA00022729"/>
    </source>
</evidence>
<evidence type="ECO:0000256" key="10">
    <source>
        <dbReference type="SAM" id="Phobius"/>
    </source>
</evidence>
<dbReference type="InterPro" id="IPR012338">
    <property type="entry name" value="Beta-lactam/transpept-like"/>
</dbReference>
<accession>S3NAR2</accession>
<dbReference type="PATRIC" id="fig|421052.3.peg.2429"/>
<evidence type="ECO:0000256" key="5">
    <source>
        <dbReference type="ARBA" id="ARBA00022984"/>
    </source>
</evidence>
<dbReference type="GO" id="GO:0009252">
    <property type="term" value="P:peptidoglycan biosynthetic process"/>
    <property type="evidence" value="ECO:0007669"/>
    <property type="project" value="UniProtKB-KW"/>
</dbReference>
<dbReference type="EMBL" id="ATGI01000032">
    <property type="protein sequence ID" value="EPF71454.1"/>
    <property type="molecule type" value="Genomic_DNA"/>
</dbReference>
<gene>
    <name evidence="12" type="ORF">F945_02483</name>
</gene>
<organism evidence="12 13">
    <name type="scientific">Acinetobacter rudis CIP 110305</name>
    <dbReference type="NCBI Taxonomy" id="421052"/>
    <lineage>
        <taxon>Bacteria</taxon>
        <taxon>Pseudomonadati</taxon>
        <taxon>Pseudomonadota</taxon>
        <taxon>Gammaproteobacteria</taxon>
        <taxon>Moraxellales</taxon>
        <taxon>Moraxellaceae</taxon>
        <taxon>Acinetobacter</taxon>
    </lineage>
</organism>
<keyword evidence="10" id="KW-1133">Transmembrane helix</keyword>
<dbReference type="Pfam" id="PF00768">
    <property type="entry name" value="Peptidase_S11"/>
    <property type="match status" value="1"/>
</dbReference>
<dbReference type="SUPFAM" id="SSF56601">
    <property type="entry name" value="beta-lactamase/transpeptidase-like"/>
    <property type="match status" value="1"/>
</dbReference>
<keyword evidence="2" id="KW-0732">Signal</keyword>
<dbReference type="AlphaFoldDB" id="S3NAR2"/>
<sequence>MSALHTSNVNKKSIACRLFYVSTLRGKGTRLKFFSSLIALCCFCFSTVIYAGLLNINPATVEAESWTILDTQTGQVIAEHNSHAQRAPASLTKMMTAYIALKEIKAGRLNKDEIITATPIVSIVQPDESQMFLKPGEKISVDQLLAGLIVMSANDAAVSLAEKISGSLPAFIARMNQEAQAIGMKNTHFSNPAGITMDDHFSSAHDLALLGDTIVRQAPEYLHYSKQPSFSYKNKEHLATNLVLKLDPSSDGMKTGFTKAAGYNLALTAHRPNSQQGLAERRLMVVVMGTKGMEKRAEVAYKLLDLAYYYTRNQVGLEGKQLIAEVPVNKSANKLYKVEAKQTQLITTSLYQQVGAIDLALFDLAQHSIMQADAQGQMTAIAPKTDVVTHMNVALKQKDLTAPVNQVIQLAQVNIYQGDQLLQSFDIEDQVQIEESTWYQRFWAWLQEKFPFLA</sequence>
<keyword evidence="12" id="KW-0645">Protease</keyword>
<keyword evidence="5" id="KW-0573">Peptidoglycan synthesis</keyword>
<protein>
    <submittedName>
        <fullName evidence="12">D-alanyl-D-alanine carboxypeptidase (Penicillin-binding protein 5/6)</fullName>
    </submittedName>
</protein>
<feature type="domain" description="Peptidase S11 D-alanyl-D-alanine carboxypeptidase A N-terminal" evidence="11">
    <location>
        <begin position="58"/>
        <end position="291"/>
    </location>
</feature>
<dbReference type="InterPro" id="IPR001967">
    <property type="entry name" value="Peptidase_S11_N"/>
</dbReference>
<evidence type="ECO:0000256" key="6">
    <source>
        <dbReference type="ARBA" id="ARBA00023316"/>
    </source>
</evidence>
<evidence type="ECO:0000256" key="3">
    <source>
        <dbReference type="ARBA" id="ARBA00022801"/>
    </source>
</evidence>
<evidence type="ECO:0000256" key="9">
    <source>
        <dbReference type="RuleBase" id="RU004016"/>
    </source>
</evidence>
<evidence type="ECO:0000256" key="8">
    <source>
        <dbReference type="PIRSR" id="PIRSR618044-2"/>
    </source>
</evidence>
<dbReference type="GO" id="GO:0008360">
    <property type="term" value="P:regulation of cell shape"/>
    <property type="evidence" value="ECO:0007669"/>
    <property type="project" value="UniProtKB-KW"/>
</dbReference>
<keyword evidence="12" id="KW-0121">Carboxypeptidase</keyword>
<feature type="active site" description="Acyl-ester intermediate" evidence="7">
    <location>
        <position position="90"/>
    </location>
</feature>
<name>S3NAR2_9GAMM</name>
<dbReference type="OrthoDB" id="9795979at2"/>
<dbReference type="GO" id="GO:0009002">
    <property type="term" value="F:serine-type D-Ala-D-Ala carboxypeptidase activity"/>
    <property type="evidence" value="ECO:0007669"/>
    <property type="project" value="InterPro"/>
</dbReference>
<dbReference type="InterPro" id="IPR018044">
    <property type="entry name" value="Peptidase_S11"/>
</dbReference>
<dbReference type="GO" id="GO:0006508">
    <property type="term" value="P:proteolysis"/>
    <property type="evidence" value="ECO:0007669"/>
    <property type="project" value="InterPro"/>
</dbReference>
<feature type="binding site" evidence="8">
    <location>
        <position position="254"/>
    </location>
    <ligand>
        <name>substrate</name>
    </ligand>
</feature>
<evidence type="ECO:0000256" key="4">
    <source>
        <dbReference type="ARBA" id="ARBA00022960"/>
    </source>
</evidence>
<dbReference type="PANTHER" id="PTHR21581">
    <property type="entry name" value="D-ALANYL-D-ALANINE CARBOXYPEPTIDASE"/>
    <property type="match status" value="1"/>
</dbReference>
<keyword evidence="10" id="KW-0472">Membrane</keyword>
<dbReference type="PANTHER" id="PTHR21581:SF6">
    <property type="entry name" value="TRAFFICKING PROTEIN PARTICLE COMPLEX SUBUNIT 12"/>
    <property type="match status" value="1"/>
</dbReference>
<evidence type="ECO:0000256" key="1">
    <source>
        <dbReference type="ARBA" id="ARBA00007164"/>
    </source>
</evidence>
<evidence type="ECO:0000313" key="12">
    <source>
        <dbReference type="EMBL" id="EPF71454.1"/>
    </source>
</evidence>
<dbReference type="eggNOG" id="COG1686">
    <property type="taxonomic scope" value="Bacteria"/>
</dbReference>